<dbReference type="SUPFAM" id="SSF50630">
    <property type="entry name" value="Acid proteases"/>
    <property type="match status" value="1"/>
</dbReference>
<name>A0AAP0E350_9MAGN</name>
<evidence type="ECO:0000256" key="2">
    <source>
        <dbReference type="ARBA" id="ARBA00007447"/>
    </source>
</evidence>
<dbReference type="EMBL" id="JBBNAG010000013">
    <property type="protein sequence ID" value="KAK9083977.1"/>
    <property type="molecule type" value="Genomic_DNA"/>
</dbReference>
<dbReference type="InterPro" id="IPR001461">
    <property type="entry name" value="Aspartic_peptidase_A1"/>
</dbReference>
<comment type="caution">
    <text evidence="8">The sequence shown here is derived from an EMBL/GenBank/DDBJ whole genome shotgun (WGS) entry which is preliminary data.</text>
</comment>
<keyword evidence="4 6" id="KW-0732">Signal</keyword>
<dbReference type="GO" id="GO:0005576">
    <property type="term" value="C:extracellular region"/>
    <property type="evidence" value="ECO:0007669"/>
    <property type="project" value="UniProtKB-SubCell"/>
</dbReference>
<evidence type="ECO:0000256" key="6">
    <source>
        <dbReference type="SAM" id="SignalP"/>
    </source>
</evidence>
<keyword evidence="3" id="KW-0964">Secreted</keyword>
<evidence type="ECO:0000256" key="4">
    <source>
        <dbReference type="ARBA" id="ARBA00022729"/>
    </source>
</evidence>
<protein>
    <recommendedName>
        <fullName evidence="7">Peptidase A1 domain-containing protein</fullName>
    </recommendedName>
</protein>
<evidence type="ECO:0000313" key="9">
    <source>
        <dbReference type="Proteomes" id="UP001419268"/>
    </source>
</evidence>
<dbReference type="Gene3D" id="2.40.70.10">
    <property type="entry name" value="Acid Proteases"/>
    <property type="match status" value="2"/>
</dbReference>
<dbReference type="CDD" id="cd05489">
    <property type="entry name" value="xylanase_inhibitor_I_like"/>
    <property type="match status" value="1"/>
</dbReference>
<dbReference type="Pfam" id="PF14543">
    <property type="entry name" value="TAXi_N"/>
    <property type="match status" value="1"/>
</dbReference>
<dbReference type="FunFam" id="2.40.70.10:FF:000041">
    <property type="entry name" value="Basic 7S globulin"/>
    <property type="match status" value="1"/>
</dbReference>
<feature type="signal peptide" evidence="6">
    <location>
        <begin position="1"/>
        <end position="25"/>
    </location>
</feature>
<comment type="similarity">
    <text evidence="2">Belongs to the peptidase A1 family.</text>
</comment>
<dbReference type="PANTHER" id="PTHR47965:SF28">
    <property type="entry name" value="BASIC 7S GLOBULIN"/>
    <property type="match status" value="1"/>
</dbReference>
<dbReference type="FunFam" id="2.40.70.10:FF:000045">
    <property type="entry name" value="Basic 7S globulin"/>
    <property type="match status" value="1"/>
</dbReference>
<comment type="subcellular location">
    <subcellularLocation>
        <location evidence="1">Secreted</location>
        <location evidence="1">Extracellular space</location>
    </subcellularLocation>
</comment>
<proteinExistence type="inferred from homology"/>
<dbReference type="GO" id="GO:0006508">
    <property type="term" value="P:proteolysis"/>
    <property type="evidence" value="ECO:0007669"/>
    <property type="project" value="InterPro"/>
</dbReference>
<dbReference type="GO" id="GO:0004190">
    <property type="term" value="F:aspartic-type endopeptidase activity"/>
    <property type="evidence" value="ECO:0007669"/>
    <property type="project" value="InterPro"/>
</dbReference>
<evidence type="ECO:0000256" key="3">
    <source>
        <dbReference type="ARBA" id="ARBA00022525"/>
    </source>
</evidence>
<dbReference type="InterPro" id="IPR032799">
    <property type="entry name" value="TAXi_C"/>
</dbReference>
<dbReference type="PANTHER" id="PTHR47965">
    <property type="entry name" value="ASPARTYL PROTEASE-RELATED"/>
    <property type="match status" value="1"/>
</dbReference>
<evidence type="ECO:0000256" key="1">
    <source>
        <dbReference type="ARBA" id="ARBA00004239"/>
    </source>
</evidence>
<dbReference type="InterPro" id="IPR033121">
    <property type="entry name" value="PEPTIDASE_A1"/>
</dbReference>
<evidence type="ECO:0000256" key="5">
    <source>
        <dbReference type="ARBA" id="ARBA00023157"/>
    </source>
</evidence>
<dbReference type="Proteomes" id="UP001419268">
    <property type="component" value="Unassembled WGS sequence"/>
</dbReference>
<dbReference type="Pfam" id="PF14541">
    <property type="entry name" value="TAXi_C"/>
    <property type="match status" value="1"/>
</dbReference>
<keyword evidence="9" id="KW-1185">Reference proteome</keyword>
<reference evidence="8 9" key="1">
    <citation type="submission" date="2024-01" db="EMBL/GenBank/DDBJ databases">
        <title>Genome assemblies of Stephania.</title>
        <authorList>
            <person name="Yang L."/>
        </authorList>
    </citation>
    <scope>NUCLEOTIDE SEQUENCE [LARGE SCALE GENOMIC DNA]</scope>
    <source>
        <strain evidence="8">JXDWG</strain>
        <tissue evidence="8">Leaf</tissue>
    </source>
</reference>
<dbReference type="PROSITE" id="PS51767">
    <property type="entry name" value="PEPTIDASE_A1"/>
    <property type="match status" value="1"/>
</dbReference>
<sequence>MIMANSSSHLHLFSTLLIIISSTQAQQFKPTSLVLAIHKDPTTQLHIANITQRTPKLSFPFVIDLNGHSLWENCDPRYRSSTYQAPRCGSPQCSLAGARACLTCPSSRPRQGCHNNTCGVTSINPVSHTSGLTELAEDALSVRPITNSGSNAGPLLTVPRFLFACAPASLLRQTKTNVLPKGVQGFAGLGPSPIAFPTQLSSRLGLPRKFAICLDYDGLVLFGDGPYIVLPGIDISKSLSYTPLAITREGEYSIGITSIQINNKNVPLSTSTSTPIATKISTVIPYTILQSDIFKAMTQFYAKELKSVPRVANVAPFGMCFNATYIGYSRMGPAVPGIDLVLHRKDVVWRLFGANVVTRGGNDAVCLAFVDGGARPGAPITVGAMQLENYLLQFDLGGSRLGFTRDTLLFQRTRCSNFNFTS</sequence>
<organism evidence="8 9">
    <name type="scientific">Stephania cephalantha</name>
    <dbReference type="NCBI Taxonomy" id="152367"/>
    <lineage>
        <taxon>Eukaryota</taxon>
        <taxon>Viridiplantae</taxon>
        <taxon>Streptophyta</taxon>
        <taxon>Embryophyta</taxon>
        <taxon>Tracheophyta</taxon>
        <taxon>Spermatophyta</taxon>
        <taxon>Magnoliopsida</taxon>
        <taxon>Ranunculales</taxon>
        <taxon>Menispermaceae</taxon>
        <taxon>Menispermoideae</taxon>
        <taxon>Cissampelideae</taxon>
        <taxon>Stephania</taxon>
    </lineage>
</organism>
<dbReference type="AlphaFoldDB" id="A0AAP0E350"/>
<gene>
    <name evidence="8" type="ORF">Scep_030448</name>
</gene>
<feature type="chain" id="PRO_5042944269" description="Peptidase A1 domain-containing protein" evidence="6">
    <location>
        <begin position="26"/>
        <end position="422"/>
    </location>
</feature>
<dbReference type="InterPro" id="IPR033868">
    <property type="entry name" value="Xylanase_inhibitor_I-like"/>
</dbReference>
<dbReference type="InterPro" id="IPR021109">
    <property type="entry name" value="Peptidase_aspartic_dom_sf"/>
</dbReference>
<feature type="domain" description="Peptidase A1" evidence="7">
    <location>
        <begin position="46"/>
        <end position="404"/>
    </location>
</feature>
<evidence type="ECO:0000313" key="8">
    <source>
        <dbReference type="EMBL" id="KAK9083977.1"/>
    </source>
</evidence>
<keyword evidence="5" id="KW-1015">Disulfide bond</keyword>
<evidence type="ECO:0000259" key="7">
    <source>
        <dbReference type="PROSITE" id="PS51767"/>
    </source>
</evidence>
<accession>A0AAP0E350</accession>
<dbReference type="InterPro" id="IPR032861">
    <property type="entry name" value="TAXi_N"/>
</dbReference>